<feature type="transmembrane region" description="Helical" evidence="2">
    <location>
        <begin position="101"/>
        <end position="120"/>
    </location>
</feature>
<dbReference type="EMBL" id="CDMY01000539">
    <property type="protein sequence ID" value="CEM21246.1"/>
    <property type="molecule type" value="Genomic_DNA"/>
</dbReference>
<gene>
    <name evidence="4" type="ORF">Vbra_9570</name>
</gene>
<feature type="compositionally biased region" description="Acidic residues" evidence="1">
    <location>
        <begin position="34"/>
        <end position="43"/>
    </location>
</feature>
<feature type="transmembrane region" description="Helical" evidence="2">
    <location>
        <begin position="289"/>
        <end position="307"/>
    </location>
</feature>
<dbReference type="PhylomeDB" id="A0A0G4G067"/>
<feature type="compositionally biased region" description="Polar residues" evidence="1">
    <location>
        <begin position="1"/>
        <end position="13"/>
    </location>
</feature>
<feature type="transmembrane region" description="Helical" evidence="2">
    <location>
        <begin position="388"/>
        <end position="406"/>
    </location>
</feature>
<feature type="transmembrane region" description="Helical" evidence="2">
    <location>
        <begin position="141"/>
        <end position="159"/>
    </location>
</feature>
<feature type="transmembrane region" description="Helical" evidence="2">
    <location>
        <begin position="247"/>
        <end position="269"/>
    </location>
</feature>
<proteinExistence type="predicted"/>
<feature type="transmembrane region" description="Helical" evidence="2">
    <location>
        <begin position="194"/>
        <end position="213"/>
    </location>
</feature>
<dbReference type="Pfam" id="PF01757">
    <property type="entry name" value="Acyl_transf_3"/>
    <property type="match status" value="1"/>
</dbReference>
<evidence type="ECO:0000256" key="2">
    <source>
        <dbReference type="SAM" id="Phobius"/>
    </source>
</evidence>
<dbReference type="Proteomes" id="UP000041254">
    <property type="component" value="Unassembled WGS sequence"/>
</dbReference>
<dbReference type="OrthoDB" id="422716at2759"/>
<keyword evidence="2" id="KW-0472">Membrane</keyword>
<feature type="region of interest" description="Disordered" evidence="1">
    <location>
        <begin position="1"/>
        <end position="58"/>
    </location>
</feature>
<keyword evidence="2" id="KW-1133">Transmembrane helix</keyword>
<feature type="domain" description="Acyltransferase 3" evidence="3">
    <location>
        <begin position="76"/>
        <end position="400"/>
    </location>
</feature>
<keyword evidence="5" id="KW-1185">Reference proteome</keyword>
<dbReference type="InterPro" id="IPR050879">
    <property type="entry name" value="Acyltransferase_3"/>
</dbReference>
<organism evidence="4 5">
    <name type="scientific">Vitrella brassicaformis (strain CCMP3155)</name>
    <dbReference type="NCBI Taxonomy" id="1169540"/>
    <lineage>
        <taxon>Eukaryota</taxon>
        <taxon>Sar</taxon>
        <taxon>Alveolata</taxon>
        <taxon>Colpodellida</taxon>
        <taxon>Vitrellaceae</taxon>
        <taxon>Vitrella</taxon>
    </lineage>
</organism>
<evidence type="ECO:0000313" key="4">
    <source>
        <dbReference type="EMBL" id="CEM21246.1"/>
    </source>
</evidence>
<dbReference type="VEuPathDB" id="CryptoDB:Vbra_9570"/>
<evidence type="ECO:0000313" key="5">
    <source>
        <dbReference type="Proteomes" id="UP000041254"/>
    </source>
</evidence>
<dbReference type="AlphaFoldDB" id="A0A0G4G067"/>
<name>A0A0G4G067_VITBC</name>
<protein>
    <recommendedName>
        <fullName evidence="3">Acyltransferase 3 domain-containing protein</fullName>
    </recommendedName>
</protein>
<sequence length="422" mass="48527">MDQGSSSNSNGNTIEMGLMGENNSGQQLLQQQQEDVEAPDVSEEAPLKAADGPPTAATSSAVLTRPTYLTAFGFPRFFASWIIVWYHFYQFQRPSHWGYTWVYFFYVLSGFVLTYTRLTAKDPQKNDQEGYLMFIFHRMKGIYPMYVFSLLLGVWNVPAPPWSDLAFLPSMVLLVHVWRWDLGLEDIPFNSPSWFLSVLFAFYLLFKPLYAGVTRVNRWGLYAIMAACIVWPGFCDRASWRWGYMFFNLYPLHFVPMCVLGMGVARIFAENFYNPDTKKLEIDPTKVSFVFKIGVILSYAIAFSIYFTLEITSELGYNLVWYVLYPLWTLLIYSLAIGLDPLARLMTHPALVWTENLAWPIYICQYPVFAAGQRFVGPWMLENPLARNLTFTAALAVFSVFAHYVVDEPTRAFLNLGKRGHK</sequence>
<dbReference type="GO" id="GO:0016747">
    <property type="term" value="F:acyltransferase activity, transferring groups other than amino-acyl groups"/>
    <property type="evidence" value="ECO:0007669"/>
    <property type="project" value="InterPro"/>
</dbReference>
<reference evidence="4 5" key="1">
    <citation type="submission" date="2014-11" db="EMBL/GenBank/DDBJ databases">
        <authorList>
            <person name="Zhu J."/>
            <person name="Qi W."/>
            <person name="Song R."/>
        </authorList>
    </citation>
    <scope>NUCLEOTIDE SEQUENCE [LARGE SCALE GENOMIC DNA]</scope>
</reference>
<dbReference type="InParanoid" id="A0A0G4G067"/>
<accession>A0A0G4G067</accession>
<feature type="transmembrane region" description="Helical" evidence="2">
    <location>
        <begin position="68"/>
        <end position="89"/>
    </location>
</feature>
<evidence type="ECO:0000256" key="1">
    <source>
        <dbReference type="SAM" id="MobiDB-lite"/>
    </source>
</evidence>
<dbReference type="PANTHER" id="PTHR23028">
    <property type="entry name" value="ACETYLTRANSFERASE"/>
    <property type="match status" value="1"/>
</dbReference>
<feature type="transmembrane region" description="Helical" evidence="2">
    <location>
        <begin position="319"/>
        <end position="337"/>
    </location>
</feature>
<dbReference type="InterPro" id="IPR002656">
    <property type="entry name" value="Acyl_transf_3_dom"/>
</dbReference>
<evidence type="ECO:0000259" key="3">
    <source>
        <dbReference type="Pfam" id="PF01757"/>
    </source>
</evidence>
<keyword evidence="2" id="KW-0812">Transmembrane</keyword>